<organism evidence="1 2">
    <name type="scientific">Diploptera punctata</name>
    <name type="common">Pacific beetle cockroach</name>
    <dbReference type="NCBI Taxonomy" id="6984"/>
    <lineage>
        <taxon>Eukaryota</taxon>
        <taxon>Metazoa</taxon>
        <taxon>Ecdysozoa</taxon>
        <taxon>Arthropoda</taxon>
        <taxon>Hexapoda</taxon>
        <taxon>Insecta</taxon>
        <taxon>Pterygota</taxon>
        <taxon>Neoptera</taxon>
        <taxon>Polyneoptera</taxon>
        <taxon>Dictyoptera</taxon>
        <taxon>Blattodea</taxon>
        <taxon>Blaberoidea</taxon>
        <taxon>Blaberidae</taxon>
        <taxon>Diplopterinae</taxon>
        <taxon>Diploptera</taxon>
    </lineage>
</organism>
<gene>
    <name evidence="1" type="ORF">L9F63_005432</name>
</gene>
<keyword evidence="2" id="KW-1185">Reference proteome</keyword>
<accession>A0AAD7ZDH1</accession>
<name>A0AAD7ZDH1_DIPPU</name>
<protein>
    <submittedName>
        <fullName evidence="1">Uncharacterized protein</fullName>
    </submittedName>
</protein>
<reference evidence="1" key="1">
    <citation type="journal article" date="2023" name="IScience">
        <title>Live-bearing cockroach genome reveals convergent evolutionary mechanisms linked to viviparity in insects and beyond.</title>
        <authorList>
            <person name="Fouks B."/>
            <person name="Harrison M.C."/>
            <person name="Mikhailova A.A."/>
            <person name="Marchal E."/>
            <person name="English S."/>
            <person name="Carruthers M."/>
            <person name="Jennings E.C."/>
            <person name="Chiamaka E.L."/>
            <person name="Frigard R.A."/>
            <person name="Pippel M."/>
            <person name="Attardo G.M."/>
            <person name="Benoit J.B."/>
            <person name="Bornberg-Bauer E."/>
            <person name="Tobe S.S."/>
        </authorList>
    </citation>
    <scope>NUCLEOTIDE SEQUENCE</scope>
    <source>
        <strain evidence="1">Stay&amp;Tobe</strain>
    </source>
</reference>
<evidence type="ECO:0000313" key="1">
    <source>
        <dbReference type="EMBL" id="KAJ9578340.1"/>
    </source>
</evidence>
<reference evidence="1" key="2">
    <citation type="submission" date="2023-05" db="EMBL/GenBank/DDBJ databases">
        <authorList>
            <person name="Fouks B."/>
        </authorList>
    </citation>
    <scope>NUCLEOTIDE SEQUENCE</scope>
    <source>
        <strain evidence="1">Stay&amp;Tobe</strain>
        <tissue evidence="1">Testes</tissue>
    </source>
</reference>
<sequence>SKFNLNENYVMQRNDHKMAALPPPARAMRHSPHPTPSTFIVCCSKLTSSFLCNRRLNGSIE</sequence>
<comment type="caution">
    <text evidence="1">The sequence shown here is derived from an EMBL/GenBank/DDBJ whole genome shotgun (WGS) entry which is preliminary data.</text>
</comment>
<evidence type="ECO:0000313" key="2">
    <source>
        <dbReference type="Proteomes" id="UP001233999"/>
    </source>
</evidence>
<feature type="non-terminal residue" evidence="1">
    <location>
        <position position="1"/>
    </location>
</feature>
<feature type="non-terminal residue" evidence="1">
    <location>
        <position position="61"/>
    </location>
</feature>
<proteinExistence type="predicted"/>
<dbReference type="AlphaFoldDB" id="A0AAD7ZDH1"/>
<dbReference type="EMBL" id="JASPKZ010008887">
    <property type="protein sequence ID" value="KAJ9578340.1"/>
    <property type="molecule type" value="Genomic_DNA"/>
</dbReference>
<dbReference type="Proteomes" id="UP001233999">
    <property type="component" value="Unassembled WGS sequence"/>
</dbReference>